<evidence type="ECO:0000256" key="5">
    <source>
        <dbReference type="SAM" id="MobiDB-lite"/>
    </source>
</evidence>
<comment type="subcellular location">
    <subcellularLocation>
        <location evidence="1">Nucleus</location>
    </subcellularLocation>
</comment>
<dbReference type="OrthoDB" id="534063at2759"/>
<feature type="region of interest" description="Disordered" evidence="5">
    <location>
        <begin position="123"/>
        <end position="142"/>
    </location>
</feature>
<name>A0A835H848_9MAGN</name>
<evidence type="ECO:0000313" key="6">
    <source>
        <dbReference type="EMBL" id="KAF9595430.1"/>
    </source>
</evidence>
<keyword evidence="2" id="KW-0217">Developmental protein</keyword>
<evidence type="ECO:0000313" key="7">
    <source>
        <dbReference type="Proteomes" id="UP000631114"/>
    </source>
</evidence>
<sequence>MAKVAVPGSLPSNSLHFGRPQPATATATMKRKTPSELRDEQLKRRSCATTMDALLTSHKITGGTVCTTKRPDTSKCPRYIDTRVDEVFPVRKPNVRSTMLYIQEKAKNKLASVSSILDTKSQPQLACSGTSPSVDDSAKSGTAQTFSMTEKCSKKTFPNVSDISLGFEKSSGSTTTSSITNMEALKTLGAREPPAVSHLPSDPAKIYGDRSSSYLGTFSTESHIPGRKTPLDLTLKTTMKLVSSSSVKWCHRLINSSISYGINHSTSRFSCYGNQKPSLLKGNDFAAVALFSKSLHSWTYPQSSLPPSVISALRMSAAQGDMDFLSKRQNVWEDSFQNLYYMLRKDMCNIFYVCTPQFVVMFTGGDYTDKTKRICNAYVSQSTRGLRSLLREHDISFSMPLCHSEAEHTSAEDLVELSEIEKGCLGQIRRSDSISDVKDHSPQSLLAFSGNESVHGLYDFLLNYRSFLNLLIGGDVPVLCAPVPFLNASISAPEVKCKEIKRASSLPSLPKGSHLEEESTKDLSGGVCHSIEITDTILPPWIISGICASLGSEGRSFEASFTTEPTSIGLNVALDISSFKSDIEIDSCNGLQESSQTFGITEAVISPCLRLASLRGLKFSNDSYKACLMPV</sequence>
<protein>
    <recommendedName>
        <fullName evidence="8">Protein downstream neighbor of Son</fullName>
    </recommendedName>
</protein>
<proteinExistence type="inferred from homology"/>
<organism evidence="6 7">
    <name type="scientific">Coptis chinensis</name>
    <dbReference type="NCBI Taxonomy" id="261450"/>
    <lineage>
        <taxon>Eukaryota</taxon>
        <taxon>Viridiplantae</taxon>
        <taxon>Streptophyta</taxon>
        <taxon>Embryophyta</taxon>
        <taxon>Tracheophyta</taxon>
        <taxon>Spermatophyta</taxon>
        <taxon>Magnoliopsida</taxon>
        <taxon>Ranunculales</taxon>
        <taxon>Ranunculaceae</taxon>
        <taxon>Coptidoideae</taxon>
        <taxon>Coptis</taxon>
    </lineage>
</organism>
<dbReference type="AlphaFoldDB" id="A0A835H848"/>
<evidence type="ECO:0000256" key="2">
    <source>
        <dbReference type="ARBA" id="ARBA00022473"/>
    </source>
</evidence>
<dbReference type="PRINTS" id="PR02064">
    <property type="entry name" value="DONSON"/>
</dbReference>
<dbReference type="GO" id="GO:0005634">
    <property type="term" value="C:nucleus"/>
    <property type="evidence" value="ECO:0007669"/>
    <property type="project" value="UniProtKB-SubCell"/>
</dbReference>
<evidence type="ECO:0008006" key="8">
    <source>
        <dbReference type="Google" id="ProtNLM"/>
    </source>
</evidence>
<comment type="similarity">
    <text evidence="4">Belongs to the DONSON family.</text>
</comment>
<gene>
    <name evidence="6" type="ORF">IFM89_000348</name>
</gene>
<feature type="compositionally biased region" description="Basic and acidic residues" evidence="5">
    <location>
        <begin position="33"/>
        <end position="43"/>
    </location>
</feature>
<keyword evidence="3" id="KW-0539">Nucleus</keyword>
<evidence type="ECO:0000256" key="4">
    <source>
        <dbReference type="ARBA" id="ARBA00025806"/>
    </source>
</evidence>
<dbReference type="PANTHER" id="PTHR12972">
    <property type="entry name" value="DOWNSTREAM NEIGHBOR OF SON"/>
    <property type="match status" value="1"/>
</dbReference>
<dbReference type="GO" id="GO:0033260">
    <property type="term" value="P:nuclear DNA replication"/>
    <property type="evidence" value="ECO:0007669"/>
    <property type="project" value="TreeGrafter"/>
</dbReference>
<dbReference type="InterPro" id="IPR024861">
    <property type="entry name" value="Donson"/>
</dbReference>
<feature type="region of interest" description="Disordered" evidence="5">
    <location>
        <begin position="1"/>
        <end position="43"/>
    </location>
</feature>
<evidence type="ECO:0000256" key="1">
    <source>
        <dbReference type="ARBA" id="ARBA00004123"/>
    </source>
</evidence>
<dbReference type="EMBL" id="JADFTS010000007">
    <property type="protein sequence ID" value="KAF9595430.1"/>
    <property type="molecule type" value="Genomic_DNA"/>
</dbReference>
<accession>A0A835H848</accession>
<keyword evidence="7" id="KW-1185">Reference proteome</keyword>
<evidence type="ECO:0000256" key="3">
    <source>
        <dbReference type="ARBA" id="ARBA00023242"/>
    </source>
</evidence>
<comment type="caution">
    <text evidence="6">The sequence shown here is derived from an EMBL/GenBank/DDBJ whole genome shotgun (WGS) entry which is preliminary data.</text>
</comment>
<dbReference type="Proteomes" id="UP000631114">
    <property type="component" value="Unassembled WGS sequence"/>
</dbReference>
<dbReference type="PANTHER" id="PTHR12972:SF0">
    <property type="entry name" value="PROTEIN DOWNSTREAM NEIGHBOR OF SON"/>
    <property type="match status" value="1"/>
</dbReference>
<reference evidence="6 7" key="1">
    <citation type="submission" date="2020-10" db="EMBL/GenBank/DDBJ databases">
        <title>The Coptis chinensis genome and diversification of protoberbering-type alkaloids.</title>
        <authorList>
            <person name="Wang B."/>
            <person name="Shu S."/>
            <person name="Song C."/>
            <person name="Liu Y."/>
        </authorList>
    </citation>
    <scope>NUCLEOTIDE SEQUENCE [LARGE SCALE GENOMIC DNA]</scope>
    <source>
        <strain evidence="6">HL-2020</strain>
        <tissue evidence="6">Leaf</tissue>
    </source>
</reference>